<feature type="region of interest" description="Disordered" evidence="1">
    <location>
        <begin position="23"/>
        <end position="91"/>
    </location>
</feature>
<organism evidence="2 3">
    <name type="scientific">Salipiger pallidus</name>
    <dbReference type="NCBI Taxonomy" id="1775170"/>
    <lineage>
        <taxon>Bacteria</taxon>
        <taxon>Pseudomonadati</taxon>
        <taxon>Pseudomonadota</taxon>
        <taxon>Alphaproteobacteria</taxon>
        <taxon>Rhodobacterales</taxon>
        <taxon>Roseobacteraceae</taxon>
        <taxon>Salipiger</taxon>
    </lineage>
</organism>
<accession>A0A8J3EF55</accession>
<gene>
    <name evidence="2" type="ORF">GCM10011415_04630</name>
</gene>
<name>A0A8J3EF55_9RHOB</name>
<dbReference type="AlphaFoldDB" id="A0A8J3EF55"/>
<evidence type="ECO:0000313" key="2">
    <source>
        <dbReference type="EMBL" id="GGG61578.1"/>
    </source>
</evidence>
<comment type="caution">
    <text evidence="2">The sequence shown here is derived from an EMBL/GenBank/DDBJ whole genome shotgun (WGS) entry which is preliminary data.</text>
</comment>
<dbReference type="Proteomes" id="UP000617145">
    <property type="component" value="Unassembled WGS sequence"/>
</dbReference>
<reference evidence="2" key="1">
    <citation type="journal article" date="2014" name="Int. J. Syst. Evol. Microbiol.">
        <title>Complete genome sequence of Corynebacterium casei LMG S-19264T (=DSM 44701T), isolated from a smear-ripened cheese.</title>
        <authorList>
            <consortium name="US DOE Joint Genome Institute (JGI-PGF)"/>
            <person name="Walter F."/>
            <person name="Albersmeier A."/>
            <person name="Kalinowski J."/>
            <person name="Ruckert C."/>
        </authorList>
    </citation>
    <scope>NUCLEOTIDE SEQUENCE</scope>
    <source>
        <strain evidence="2">CGMCC 1.15762</strain>
    </source>
</reference>
<sequence>MNAAYKSKIRGSFTVQAKTLAKGPRPLVSFDLKYPGEREGQRPSFRRPQASQGQAGGARWSPAGGQHRADRRRSSPNTLGNPRRLRHGTRP</sequence>
<reference evidence="2" key="2">
    <citation type="submission" date="2020-09" db="EMBL/GenBank/DDBJ databases">
        <authorList>
            <person name="Sun Q."/>
            <person name="Zhou Y."/>
        </authorList>
    </citation>
    <scope>NUCLEOTIDE SEQUENCE</scope>
    <source>
        <strain evidence="2">CGMCC 1.15762</strain>
    </source>
</reference>
<keyword evidence="3" id="KW-1185">Reference proteome</keyword>
<evidence type="ECO:0000313" key="3">
    <source>
        <dbReference type="Proteomes" id="UP000617145"/>
    </source>
</evidence>
<evidence type="ECO:0000256" key="1">
    <source>
        <dbReference type="SAM" id="MobiDB-lite"/>
    </source>
</evidence>
<protein>
    <submittedName>
        <fullName evidence="2">Uncharacterized protein</fullName>
    </submittedName>
</protein>
<dbReference type="EMBL" id="BMJV01000001">
    <property type="protein sequence ID" value="GGG61578.1"/>
    <property type="molecule type" value="Genomic_DNA"/>
</dbReference>
<proteinExistence type="predicted"/>